<proteinExistence type="predicted"/>
<keyword evidence="1" id="KW-0472">Membrane</keyword>
<dbReference type="EMBL" id="RXZH01000016">
    <property type="protein sequence ID" value="RTZ13670.1"/>
    <property type="molecule type" value="Genomic_DNA"/>
</dbReference>
<keyword evidence="1" id="KW-0812">Transmembrane</keyword>
<comment type="caution">
    <text evidence="2">The sequence shown here is derived from an EMBL/GenBank/DDBJ whole genome shotgun (WGS) entry which is preliminary data.</text>
</comment>
<organism evidence="2 3">
    <name type="scientific">Vibrio aquaticus</name>
    <dbReference type="NCBI Taxonomy" id="2496559"/>
    <lineage>
        <taxon>Bacteria</taxon>
        <taxon>Pseudomonadati</taxon>
        <taxon>Pseudomonadota</taxon>
        <taxon>Gammaproteobacteria</taxon>
        <taxon>Vibrionales</taxon>
        <taxon>Vibrionaceae</taxon>
        <taxon>Vibrio</taxon>
    </lineage>
</organism>
<dbReference type="RefSeq" id="WP_126575918.1">
    <property type="nucleotide sequence ID" value="NZ_RXZH01000016.1"/>
</dbReference>
<evidence type="ECO:0000313" key="2">
    <source>
        <dbReference type="EMBL" id="RTZ13670.1"/>
    </source>
</evidence>
<evidence type="ECO:0000256" key="1">
    <source>
        <dbReference type="SAM" id="Phobius"/>
    </source>
</evidence>
<protein>
    <submittedName>
        <fullName evidence="2">Uncharacterized protein</fullName>
    </submittedName>
</protein>
<dbReference type="AlphaFoldDB" id="A0A3S0MHA0"/>
<sequence length="219" mass="25811">MKQESVNEIAITLLNKPTWSDLEYYVVVILLVLILASLLAFFRALYSEKAKYSAIKSSLDTIKLQSEVTAKTTETIKNDLEYKSWNRKEILQVRRAKLEEYVLLIMCLPDVLHKEMEEKFFGKDHSYDEQLWHKAQLIQKLYFPELDKEHNELRKSLADYKRWLGNGMMEVVEKRKNGNVNARVSEEHMDKYSSLLDSLNNSTLEIENKARKMSQEFHT</sequence>
<feature type="transmembrane region" description="Helical" evidence="1">
    <location>
        <begin position="24"/>
        <end position="46"/>
    </location>
</feature>
<dbReference type="Proteomes" id="UP000268973">
    <property type="component" value="Unassembled WGS sequence"/>
</dbReference>
<reference evidence="2 3" key="1">
    <citation type="submission" date="2018-12" db="EMBL/GenBank/DDBJ databases">
        <title>Vibrio sp. isolated from China Sea.</title>
        <authorList>
            <person name="Li Y."/>
        </authorList>
    </citation>
    <scope>NUCLEOTIDE SEQUENCE [LARGE SCALE GENOMIC DNA]</scope>
    <source>
        <strain evidence="2 3">BEI207</strain>
    </source>
</reference>
<gene>
    <name evidence="2" type="ORF">EJ063_19265</name>
</gene>
<keyword evidence="1" id="KW-1133">Transmembrane helix</keyword>
<dbReference type="OrthoDB" id="7067518at2"/>
<name>A0A3S0MHA0_9VIBR</name>
<keyword evidence="3" id="KW-1185">Reference proteome</keyword>
<accession>A0A3S0MHA0</accession>
<evidence type="ECO:0000313" key="3">
    <source>
        <dbReference type="Proteomes" id="UP000268973"/>
    </source>
</evidence>